<organism evidence="11 12">
    <name type="scientific">Diplogelasinospora grovesii</name>
    <dbReference type="NCBI Taxonomy" id="303347"/>
    <lineage>
        <taxon>Eukaryota</taxon>
        <taxon>Fungi</taxon>
        <taxon>Dikarya</taxon>
        <taxon>Ascomycota</taxon>
        <taxon>Pezizomycotina</taxon>
        <taxon>Sordariomycetes</taxon>
        <taxon>Sordariomycetidae</taxon>
        <taxon>Sordariales</taxon>
        <taxon>Diplogelasinosporaceae</taxon>
        <taxon>Diplogelasinospora</taxon>
    </lineage>
</organism>
<evidence type="ECO:0000256" key="3">
    <source>
        <dbReference type="ARBA" id="ARBA00022622"/>
    </source>
</evidence>
<keyword evidence="8" id="KW-1133">Transmembrane helix</keyword>
<comment type="subcellular location">
    <subcellularLocation>
        <location evidence="1">Cell membrane</location>
        <topology evidence="1">Lipid-anchor</topology>
        <topology evidence="1">GPI-anchor</topology>
    </subcellularLocation>
</comment>
<evidence type="ECO:0000259" key="10">
    <source>
        <dbReference type="Pfam" id="PF20238"/>
    </source>
</evidence>
<reference evidence="12" key="1">
    <citation type="journal article" date="2023" name="Mol. Phylogenet. Evol.">
        <title>Genome-scale phylogeny and comparative genomics of the fungal order Sordariales.</title>
        <authorList>
            <person name="Hensen N."/>
            <person name="Bonometti L."/>
            <person name="Westerberg I."/>
            <person name="Brannstrom I.O."/>
            <person name="Guillou S."/>
            <person name="Cros-Aarteil S."/>
            <person name="Calhoun S."/>
            <person name="Haridas S."/>
            <person name="Kuo A."/>
            <person name="Mondo S."/>
            <person name="Pangilinan J."/>
            <person name="Riley R."/>
            <person name="LaButti K."/>
            <person name="Andreopoulos B."/>
            <person name="Lipzen A."/>
            <person name="Chen C."/>
            <person name="Yan M."/>
            <person name="Daum C."/>
            <person name="Ng V."/>
            <person name="Clum A."/>
            <person name="Steindorff A."/>
            <person name="Ohm R.A."/>
            <person name="Martin F."/>
            <person name="Silar P."/>
            <person name="Natvig D.O."/>
            <person name="Lalanne C."/>
            <person name="Gautier V."/>
            <person name="Ament-Velasquez S.L."/>
            <person name="Kruys A."/>
            <person name="Hutchinson M.I."/>
            <person name="Powell A.J."/>
            <person name="Barry K."/>
            <person name="Miller A.N."/>
            <person name="Grigoriev I.V."/>
            <person name="Debuchy R."/>
            <person name="Gladieux P."/>
            <person name="Hiltunen Thoren M."/>
            <person name="Johannesson H."/>
        </authorList>
    </citation>
    <scope>NUCLEOTIDE SEQUENCE [LARGE SCALE GENOMIC DNA]</scope>
    <source>
        <strain evidence="12">CBS 340.73</strain>
    </source>
</reference>
<evidence type="ECO:0000313" key="11">
    <source>
        <dbReference type="EMBL" id="KAK3933557.1"/>
    </source>
</evidence>
<dbReference type="Pfam" id="PF20238">
    <property type="entry name" value="BIM1-like_dom"/>
    <property type="match status" value="2"/>
</dbReference>
<evidence type="ECO:0000256" key="9">
    <source>
        <dbReference type="SAM" id="SignalP"/>
    </source>
</evidence>
<protein>
    <submittedName>
        <fullName evidence="11">Expression library immunization antigen 1</fullName>
    </submittedName>
</protein>
<keyword evidence="7" id="KW-0449">Lipoprotein</keyword>
<keyword evidence="2" id="KW-1003">Cell membrane</keyword>
<dbReference type="GO" id="GO:0098552">
    <property type="term" value="C:side of membrane"/>
    <property type="evidence" value="ECO:0007669"/>
    <property type="project" value="UniProtKB-KW"/>
</dbReference>
<feature type="domain" description="Copper acquisition factor BIM1-like" evidence="10">
    <location>
        <begin position="14"/>
        <end position="77"/>
    </location>
</feature>
<dbReference type="InterPro" id="IPR046530">
    <property type="entry name" value="BIM1-like_dom"/>
</dbReference>
<feature type="signal peptide" evidence="9">
    <location>
        <begin position="1"/>
        <end position="25"/>
    </location>
</feature>
<dbReference type="AlphaFoldDB" id="A0AAN6RXJ8"/>
<evidence type="ECO:0000256" key="1">
    <source>
        <dbReference type="ARBA" id="ARBA00004609"/>
    </source>
</evidence>
<accession>A0AAN6RXJ8</accession>
<keyword evidence="3" id="KW-0336">GPI-anchor</keyword>
<feature type="transmembrane region" description="Helical" evidence="8">
    <location>
        <begin position="203"/>
        <end position="225"/>
    </location>
</feature>
<dbReference type="CDD" id="cd21176">
    <property type="entry name" value="LPMO_auxiliary-like"/>
    <property type="match status" value="1"/>
</dbReference>
<keyword evidence="8" id="KW-0812">Transmembrane</keyword>
<evidence type="ECO:0000313" key="12">
    <source>
        <dbReference type="Proteomes" id="UP001303473"/>
    </source>
</evidence>
<evidence type="ECO:0000256" key="6">
    <source>
        <dbReference type="ARBA" id="ARBA00023180"/>
    </source>
</evidence>
<comment type="caution">
    <text evidence="11">The sequence shown here is derived from an EMBL/GenBank/DDBJ whole genome shotgun (WGS) entry which is preliminary data.</text>
</comment>
<feature type="domain" description="Copper acquisition factor BIM1-like" evidence="10">
    <location>
        <begin position="78"/>
        <end position="122"/>
    </location>
</feature>
<feature type="chain" id="PRO_5042829955" evidence="9">
    <location>
        <begin position="26"/>
        <end position="226"/>
    </location>
</feature>
<dbReference type="GO" id="GO:0005886">
    <property type="term" value="C:plasma membrane"/>
    <property type="evidence" value="ECO:0007669"/>
    <property type="project" value="UniProtKB-SubCell"/>
</dbReference>
<name>A0AAN6RXJ8_9PEZI</name>
<keyword evidence="12" id="KW-1185">Reference proteome</keyword>
<evidence type="ECO:0000256" key="4">
    <source>
        <dbReference type="ARBA" id="ARBA00022729"/>
    </source>
</evidence>
<evidence type="ECO:0000256" key="7">
    <source>
        <dbReference type="ARBA" id="ARBA00023288"/>
    </source>
</evidence>
<evidence type="ECO:0000256" key="8">
    <source>
        <dbReference type="SAM" id="Phobius"/>
    </source>
</evidence>
<evidence type="ECO:0000256" key="2">
    <source>
        <dbReference type="ARBA" id="ARBA00022475"/>
    </source>
</evidence>
<gene>
    <name evidence="11" type="ORF">QBC46DRAFT_348500</name>
</gene>
<dbReference type="InterPro" id="IPR046936">
    <property type="entry name" value="BIM1-like"/>
</dbReference>
<keyword evidence="5 8" id="KW-0472">Membrane</keyword>
<keyword evidence="4 9" id="KW-0732">Signal</keyword>
<dbReference type="PANTHER" id="PTHR34992:SF1">
    <property type="entry name" value="COPPER ACQUISITION FACTOR BIM1-LIKE DOMAIN-CONTAINING PROTEIN"/>
    <property type="match status" value="1"/>
</dbReference>
<dbReference type="PANTHER" id="PTHR34992">
    <property type="entry name" value="HYPHAL ANASTAMOSIS-7 PROTEIN"/>
    <property type="match status" value="1"/>
</dbReference>
<keyword evidence="6" id="KW-0325">Glycoprotein</keyword>
<sequence>MRLLHLVFVVPALGHFLLNYPPTIGFDDSLEGDSPCGSFTVDFTKDNVTDFYVGGNAVAITSIHPQATWLFRATLDTSAAGAECVLGVVQDAPDGILYQCAAVNFVAGVQHLVPGSCTNVTGLSASFTCDPVLATLATTATTAATSGSTEGVYLTTMTMGSGTAAMTTTMVMTSSMAMTTTTSAAGSGATSKSQAAGVATNGWGGRLGVAASVFCIGALTFAVYLV</sequence>
<dbReference type="Proteomes" id="UP001303473">
    <property type="component" value="Unassembled WGS sequence"/>
</dbReference>
<evidence type="ECO:0000256" key="5">
    <source>
        <dbReference type="ARBA" id="ARBA00023136"/>
    </source>
</evidence>
<proteinExistence type="predicted"/>
<dbReference type="EMBL" id="MU854138">
    <property type="protein sequence ID" value="KAK3933557.1"/>
    <property type="molecule type" value="Genomic_DNA"/>
</dbReference>